<protein>
    <submittedName>
        <fullName evidence="2">Monocarboxylate transporter 3</fullName>
    </submittedName>
</protein>
<sequence length="119" mass="13232">MQGFRLKKFGGTQRWIVFAACCVRLFFVSGSLKANGVILDELVVKLNSNHVLVAWAFALQNACYYLISPVTQMLMNTFSYRQLSIAGGLLVGTGYILSGLFANKVWHIFVTYSLSGKIK</sequence>
<proteinExistence type="predicted"/>
<reference evidence="2" key="1">
    <citation type="submission" date="2021-10" db="EMBL/GenBank/DDBJ databases">
        <title>Tropical sea cucumber genome reveals ecological adaptation and Cuvierian tubules defense mechanism.</title>
        <authorList>
            <person name="Chen T."/>
        </authorList>
    </citation>
    <scope>NUCLEOTIDE SEQUENCE</scope>
    <source>
        <strain evidence="2">Nanhai2018</strain>
        <tissue evidence="2">Muscle</tissue>
    </source>
</reference>
<keyword evidence="1" id="KW-0812">Transmembrane</keyword>
<feature type="transmembrane region" description="Helical" evidence="1">
    <location>
        <begin position="52"/>
        <end position="71"/>
    </location>
</feature>
<dbReference type="InterPro" id="IPR036259">
    <property type="entry name" value="MFS_trans_sf"/>
</dbReference>
<keyword evidence="1" id="KW-0472">Membrane</keyword>
<keyword evidence="3" id="KW-1185">Reference proteome</keyword>
<gene>
    <name evidence="2" type="ORF">HOLleu_40951</name>
</gene>
<evidence type="ECO:0000313" key="2">
    <source>
        <dbReference type="EMBL" id="KAJ8021161.1"/>
    </source>
</evidence>
<dbReference type="Gene3D" id="1.20.1250.20">
    <property type="entry name" value="MFS general substrate transporter like domains"/>
    <property type="match status" value="1"/>
</dbReference>
<keyword evidence="1" id="KW-1133">Transmembrane helix</keyword>
<dbReference type="PANTHER" id="PTHR11360">
    <property type="entry name" value="MONOCARBOXYLATE TRANSPORTER"/>
    <property type="match status" value="1"/>
</dbReference>
<dbReference type="Proteomes" id="UP001152320">
    <property type="component" value="Chromosome 22"/>
</dbReference>
<accession>A0A9Q0YGR0</accession>
<evidence type="ECO:0000313" key="3">
    <source>
        <dbReference type="Proteomes" id="UP001152320"/>
    </source>
</evidence>
<dbReference type="AlphaFoldDB" id="A0A9Q0YGR0"/>
<feature type="transmembrane region" description="Helical" evidence="1">
    <location>
        <begin position="83"/>
        <end position="102"/>
    </location>
</feature>
<dbReference type="SUPFAM" id="SSF103473">
    <property type="entry name" value="MFS general substrate transporter"/>
    <property type="match status" value="1"/>
</dbReference>
<dbReference type="OrthoDB" id="6499973at2759"/>
<name>A0A9Q0YGR0_HOLLE</name>
<comment type="caution">
    <text evidence="2">The sequence shown here is derived from an EMBL/GenBank/DDBJ whole genome shotgun (WGS) entry which is preliminary data.</text>
</comment>
<feature type="transmembrane region" description="Helical" evidence="1">
    <location>
        <begin position="12"/>
        <end position="32"/>
    </location>
</feature>
<organism evidence="2 3">
    <name type="scientific">Holothuria leucospilota</name>
    <name type="common">Black long sea cucumber</name>
    <name type="synonym">Mertensiothuria leucospilota</name>
    <dbReference type="NCBI Taxonomy" id="206669"/>
    <lineage>
        <taxon>Eukaryota</taxon>
        <taxon>Metazoa</taxon>
        <taxon>Echinodermata</taxon>
        <taxon>Eleutherozoa</taxon>
        <taxon>Echinozoa</taxon>
        <taxon>Holothuroidea</taxon>
        <taxon>Aspidochirotacea</taxon>
        <taxon>Aspidochirotida</taxon>
        <taxon>Holothuriidae</taxon>
        <taxon>Holothuria</taxon>
    </lineage>
</organism>
<evidence type="ECO:0000256" key="1">
    <source>
        <dbReference type="SAM" id="Phobius"/>
    </source>
</evidence>
<dbReference type="InterPro" id="IPR050327">
    <property type="entry name" value="Proton-linked_MCT"/>
</dbReference>
<dbReference type="EMBL" id="JAIZAY010000022">
    <property type="protein sequence ID" value="KAJ8021161.1"/>
    <property type="molecule type" value="Genomic_DNA"/>
</dbReference>